<accession>A0A6J6F1L5</accession>
<dbReference type="EMBL" id="CAEZTZ010000037">
    <property type="protein sequence ID" value="CAB4582237.1"/>
    <property type="molecule type" value="Genomic_DNA"/>
</dbReference>
<reference evidence="1" key="1">
    <citation type="submission" date="2020-05" db="EMBL/GenBank/DDBJ databases">
        <authorList>
            <person name="Chiriac C."/>
            <person name="Salcher M."/>
            <person name="Ghai R."/>
            <person name="Kavagutti S V."/>
        </authorList>
    </citation>
    <scope>NUCLEOTIDE SEQUENCE</scope>
</reference>
<dbReference type="AlphaFoldDB" id="A0A6J6F1L5"/>
<sequence length="172" mass="19027">MTVGITRCEFGQRCAFVTRCDHVSRNRASNNNFPETGIQPAKCRSNPIAIDRVDVWPIDDGHGTDGPTHVLGLGARGTCSHCRYLAPTADDCHARKNQKGFAVRVERSATNRMQIRAHRGRCNRHCSVPQSGQRCEAIRTARRPSGVLANADDFTVPAAEVQGSRRTRIVEY</sequence>
<protein>
    <submittedName>
        <fullName evidence="1">Unannotated protein</fullName>
    </submittedName>
</protein>
<proteinExistence type="predicted"/>
<evidence type="ECO:0000313" key="1">
    <source>
        <dbReference type="EMBL" id="CAB4582237.1"/>
    </source>
</evidence>
<organism evidence="1">
    <name type="scientific">freshwater metagenome</name>
    <dbReference type="NCBI Taxonomy" id="449393"/>
    <lineage>
        <taxon>unclassified sequences</taxon>
        <taxon>metagenomes</taxon>
        <taxon>ecological metagenomes</taxon>
    </lineage>
</organism>
<gene>
    <name evidence="1" type="ORF">UFOPK1767_00410</name>
</gene>
<name>A0A6J6F1L5_9ZZZZ</name>